<evidence type="ECO:0000313" key="5">
    <source>
        <dbReference type="Proteomes" id="UP000461670"/>
    </source>
</evidence>
<dbReference type="Gene3D" id="3.40.50.720">
    <property type="entry name" value="NAD(P)-binding Rossmann-like Domain"/>
    <property type="match status" value="2"/>
</dbReference>
<dbReference type="PANTHER" id="PTHR43333:SF1">
    <property type="entry name" value="D-ISOMER SPECIFIC 2-HYDROXYACID DEHYDROGENASE NAD-BINDING DOMAIN-CONTAINING PROTEIN"/>
    <property type="match status" value="1"/>
</dbReference>
<keyword evidence="4" id="KW-0670">Pyruvate</keyword>
<evidence type="ECO:0000313" key="4">
    <source>
        <dbReference type="EMBL" id="KAF1021725.1"/>
    </source>
</evidence>
<protein>
    <submittedName>
        <fullName evidence="4">Hydroxypyruvate reductase</fullName>
    </submittedName>
</protein>
<dbReference type="InterPro" id="IPR006140">
    <property type="entry name" value="D-isomer_DH_NAD-bd"/>
</dbReference>
<organism evidence="4 5">
    <name type="scientific">Paracidovorax wautersii</name>
    <dbReference type="NCBI Taxonomy" id="1177982"/>
    <lineage>
        <taxon>Bacteria</taxon>
        <taxon>Pseudomonadati</taxon>
        <taxon>Pseudomonadota</taxon>
        <taxon>Betaproteobacteria</taxon>
        <taxon>Burkholderiales</taxon>
        <taxon>Comamonadaceae</taxon>
        <taxon>Paracidovorax</taxon>
    </lineage>
</organism>
<dbReference type="GO" id="GO:0051287">
    <property type="term" value="F:NAD binding"/>
    <property type="evidence" value="ECO:0007669"/>
    <property type="project" value="InterPro"/>
</dbReference>
<keyword evidence="1" id="KW-0560">Oxidoreductase</keyword>
<dbReference type="InterPro" id="IPR036291">
    <property type="entry name" value="NAD(P)-bd_dom_sf"/>
</dbReference>
<dbReference type="PANTHER" id="PTHR43333">
    <property type="entry name" value="2-HACID_DH_C DOMAIN-CONTAINING PROTEIN"/>
    <property type="match status" value="1"/>
</dbReference>
<dbReference type="CDD" id="cd12180">
    <property type="entry name" value="2-Hacid_dh_15"/>
    <property type="match status" value="1"/>
</dbReference>
<accession>A0A7V8JQI2</accession>
<proteinExistence type="predicted"/>
<keyword evidence="2" id="KW-0520">NAD</keyword>
<evidence type="ECO:0000256" key="2">
    <source>
        <dbReference type="ARBA" id="ARBA00023027"/>
    </source>
</evidence>
<dbReference type="EMBL" id="WNDQ01000018">
    <property type="protein sequence ID" value="KAF1021725.1"/>
    <property type="molecule type" value="Genomic_DNA"/>
</dbReference>
<feature type="domain" description="D-isomer specific 2-hydroxyacid dehydrogenase NAD-binding" evidence="3">
    <location>
        <begin position="125"/>
        <end position="275"/>
    </location>
</feature>
<comment type="caution">
    <text evidence="4">The sequence shown here is derived from an EMBL/GenBank/DDBJ whole genome shotgun (WGS) entry which is preliminary data.</text>
</comment>
<sequence>MTLTIASQWSEAANAGLGARGLNVLPIPEGVPVDVPLQAQVLLLAPPFQWGGRSAPKPPGWPFELRWIQLATAGIDFFPDWLFEGPQVTSARGVTADAIAEFALAAIFSAAKRLPDIWIDDPAQWALSTLQRVGGTTFGLVGFGAIAQALARRALALGMRVVCVRRGPAPPEVDGVERAQDLASLFAQSDHVVLAAPGTPATQHLVNRALLAQAKPGLHLINVARGSLIDQDALLEALDGGRVALATLDVATPEPLPAGHAFYTHPRVRLSPHTSPISPDTPQRLLAKFVANLERYEAGLALDDVADRARGY</sequence>
<gene>
    <name evidence="4" type="ORF">GAK30_01625</name>
</gene>
<evidence type="ECO:0000256" key="1">
    <source>
        <dbReference type="ARBA" id="ARBA00023002"/>
    </source>
</evidence>
<dbReference type="Pfam" id="PF02826">
    <property type="entry name" value="2-Hacid_dh_C"/>
    <property type="match status" value="1"/>
</dbReference>
<dbReference type="SUPFAM" id="SSF51735">
    <property type="entry name" value="NAD(P)-binding Rossmann-fold domains"/>
    <property type="match status" value="1"/>
</dbReference>
<name>A0A7V8JQI2_9BURK</name>
<reference evidence="5" key="1">
    <citation type="journal article" date="2020" name="MBio">
        <title>Horizontal gene transfer to a defensive symbiont with a reduced genome amongst a multipartite beetle microbiome.</title>
        <authorList>
            <person name="Waterworth S.C."/>
            <person name="Florez L.V."/>
            <person name="Rees E.R."/>
            <person name="Hertweck C."/>
            <person name="Kaltenpoth M."/>
            <person name="Kwan J.C."/>
        </authorList>
    </citation>
    <scope>NUCLEOTIDE SEQUENCE [LARGE SCALE GENOMIC DNA]</scope>
</reference>
<dbReference type="AlphaFoldDB" id="A0A7V8JQI2"/>
<dbReference type="GO" id="GO:0016491">
    <property type="term" value="F:oxidoreductase activity"/>
    <property type="evidence" value="ECO:0007669"/>
    <property type="project" value="UniProtKB-KW"/>
</dbReference>
<evidence type="ECO:0000259" key="3">
    <source>
        <dbReference type="Pfam" id="PF02826"/>
    </source>
</evidence>
<dbReference type="Proteomes" id="UP000461670">
    <property type="component" value="Unassembled WGS sequence"/>
</dbReference>